<organism evidence="3 4">
    <name type="scientific">Streptomyces hydrogenans</name>
    <dbReference type="NCBI Taxonomy" id="1873719"/>
    <lineage>
        <taxon>Bacteria</taxon>
        <taxon>Bacillati</taxon>
        <taxon>Actinomycetota</taxon>
        <taxon>Actinomycetes</taxon>
        <taxon>Kitasatosporales</taxon>
        <taxon>Streptomycetaceae</taxon>
        <taxon>Streptomyces</taxon>
    </lineage>
</organism>
<dbReference type="PANTHER" id="PTHR35908:SF1">
    <property type="entry name" value="CONSERVED PROTEIN"/>
    <property type="match status" value="1"/>
</dbReference>
<name>A0ABQ3PBN6_9ACTN</name>
<keyword evidence="4" id="KW-1185">Reference proteome</keyword>
<comment type="caution">
    <text evidence="3">The sequence shown here is derived from an EMBL/GenBank/DDBJ whole genome shotgun (WGS) entry which is preliminary data.</text>
</comment>
<sequence length="173" mass="18878">MDESRENPESHETPDARPDGRPALTLQLTVDCADPRQLVPFWAEALRYVPEPPPEGHASWRAYWAAIGVPEEELGDGAGDLPESLVDPAGVGPRVWFQQVPEPKTGKNRLHLDLKVGGGRAVPLAVRRARVDGEVARLTAIGATVLYAMDEPDGMDYYAVVLQDPEGNEFCVV</sequence>
<protein>
    <submittedName>
        <fullName evidence="3">Glyoxalase</fullName>
    </submittedName>
</protein>
<gene>
    <name evidence="3" type="ORF">Shyd_38120</name>
</gene>
<feature type="domain" description="Glyoxalase-like" evidence="2">
    <location>
        <begin position="27"/>
        <end position="173"/>
    </location>
</feature>
<dbReference type="SUPFAM" id="SSF54593">
    <property type="entry name" value="Glyoxalase/Bleomycin resistance protein/Dihydroxybiphenyl dioxygenase"/>
    <property type="match status" value="1"/>
</dbReference>
<dbReference type="Pfam" id="PF18029">
    <property type="entry name" value="Glyoxalase_6"/>
    <property type="match status" value="1"/>
</dbReference>
<dbReference type="Proteomes" id="UP001052739">
    <property type="component" value="Unassembled WGS sequence"/>
</dbReference>
<feature type="compositionally biased region" description="Basic and acidic residues" evidence="1">
    <location>
        <begin position="1"/>
        <end position="20"/>
    </location>
</feature>
<reference evidence="3" key="1">
    <citation type="submission" date="2024-05" db="EMBL/GenBank/DDBJ databases">
        <title>Whole genome shotgun sequence of Streptomyces hydrogenans NBRC 13475.</title>
        <authorList>
            <person name="Komaki H."/>
            <person name="Tamura T."/>
        </authorList>
    </citation>
    <scope>NUCLEOTIDE SEQUENCE</scope>
    <source>
        <strain evidence="3">NBRC 13475</strain>
    </source>
</reference>
<accession>A0ABQ3PBN6</accession>
<dbReference type="RefSeq" id="WP_190222365.1">
    <property type="nucleotide sequence ID" value="NZ_BNBS01000013.1"/>
</dbReference>
<evidence type="ECO:0000313" key="4">
    <source>
        <dbReference type="Proteomes" id="UP001052739"/>
    </source>
</evidence>
<dbReference type="InterPro" id="IPR029068">
    <property type="entry name" value="Glyas_Bleomycin-R_OHBP_Dase"/>
</dbReference>
<dbReference type="Gene3D" id="3.10.180.10">
    <property type="entry name" value="2,3-Dihydroxybiphenyl 1,2-Dioxygenase, domain 1"/>
    <property type="match status" value="1"/>
</dbReference>
<dbReference type="InterPro" id="IPR041581">
    <property type="entry name" value="Glyoxalase_6"/>
</dbReference>
<dbReference type="EMBL" id="BNDW01000019">
    <property type="protein sequence ID" value="GHI22441.1"/>
    <property type="molecule type" value="Genomic_DNA"/>
</dbReference>
<feature type="region of interest" description="Disordered" evidence="1">
    <location>
        <begin position="1"/>
        <end position="23"/>
    </location>
</feature>
<evidence type="ECO:0000313" key="3">
    <source>
        <dbReference type="EMBL" id="GHI22441.1"/>
    </source>
</evidence>
<evidence type="ECO:0000259" key="2">
    <source>
        <dbReference type="Pfam" id="PF18029"/>
    </source>
</evidence>
<evidence type="ECO:0000256" key="1">
    <source>
        <dbReference type="SAM" id="MobiDB-lite"/>
    </source>
</evidence>
<proteinExistence type="predicted"/>
<dbReference type="PANTHER" id="PTHR35908">
    <property type="entry name" value="HYPOTHETICAL FUSION PROTEIN"/>
    <property type="match status" value="1"/>
</dbReference>